<dbReference type="AlphaFoldDB" id="A0A0D3I2G9"/>
<sequence length="457" mass="50567">MRGTGLGNPFPMGKRGTDEALRDQVCEAFDTWLRLRTVPASAVWDTRSTPALIRQANGQPFSQEIAPRRSDEARTGNDAVVAMRAALNGRGNAKVVRLGCSPSCREGRLCHGDSLAAMARELIGVRDERRREGQQRGDAPKPRKPRADKGVPRGPRALKGTTAYQIGHLSLLRFRHGHERQVSQRTLDAVREAQGAGVEPWNTAEHDKAVHGPTPEGGTTNPMESEPPASETYDDEGDDERDKSAAADDEMAFIDDEFFELPDAATEGEAEGGGSQSQYSQQSQGGESEGSQSSQGSRRTAHRRSRKNRQAAERFMDRLRFELLQGGSGGDGHRHPEDANDGDEDGERSEDEEMPDRTTEPGPSEQPPETGHPNEGSQTDDEFTVMDVEEEQPEDEAPQPPRKRGRFENERSDSMSQGGGASQQHHEGEEPMTKTQRQRQRQRRQGSHRKPPVKFRR</sequence>
<feature type="compositionally biased region" description="Basic residues" evidence="1">
    <location>
        <begin position="436"/>
        <end position="457"/>
    </location>
</feature>
<feature type="region of interest" description="Disordered" evidence="1">
    <location>
        <begin position="183"/>
        <end position="457"/>
    </location>
</feature>
<feature type="compositionally biased region" description="Acidic residues" evidence="1">
    <location>
        <begin position="339"/>
        <end position="354"/>
    </location>
</feature>
<protein>
    <submittedName>
        <fullName evidence="2">Uncharacterized protein</fullName>
    </submittedName>
</protein>
<feature type="compositionally biased region" description="Basic and acidic residues" evidence="1">
    <location>
        <begin position="310"/>
        <end position="321"/>
    </location>
</feature>
<dbReference type="EnsemblProtists" id="EOD05454">
    <property type="protein sequence ID" value="EOD05454"/>
    <property type="gene ID" value="EMIHUDRAFT_199210"/>
</dbReference>
<feature type="region of interest" description="Disordered" evidence="1">
    <location>
        <begin position="125"/>
        <end position="162"/>
    </location>
</feature>
<name>A0A0D3I2G9_EMIH1</name>
<evidence type="ECO:0000313" key="3">
    <source>
        <dbReference type="Proteomes" id="UP000013827"/>
    </source>
</evidence>
<dbReference type="KEGG" id="ehx:EMIHUDRAFT_199210"/>
<dbReference type="RefSeq" id="XP_005757883.1">
    <property type="nucleotide sequence ID" value="XM_005757826.1"/>
</dbReference>
<feature type="compositionally biased region" description="Low complexity" evidence="1">
    <location>
        <begin position="276"/>
        <end position="297"/>
    </location>
</feature>
<dbReference type="PaxDb" id="2903-EOD05454"/>
<feature type="compositionally biased region" description="Acidic residues" evidence="1">
    <location>
        <begin position="247"/>
        <end position="270"/>
    </location>
</feature>
<feature type="compositionally biased region" description="Acidic residues" evidence="1">
    <location>
        <begin position="378"/>
        <end position="397"/>
    </location>
</feature>
<dbReference type="HOGENOM" id="CLU_062731_0_0_1"/>
<reference evidence="3" key="1">
    <citation type="journal article" date="2013" name="Nature">
        <title>Pan genome of the phytoplankton Emiliania underpins its global distribution.</title>
        <authorList>
            <person name="Read B.A."/>
            <person name="Kegel J."/>
            <person name="Klute M.J."/>
            <person name="Kuo A."/>
            <person name="Lefebvre S.C."/>
            <person name="Maumus F."/>
            <person name="Mayer C."/>
            <person name="Miller J."/>
            <person name="Monier A."/>
            <person name="Salamov A."/>
            <person name="Young J."/>
            <person name="Aguilar M."/>
            <person name="Claverie J.M."/>
            <person name="Frickenhaus S."/>
            <person name="Gonzalez K."/>
            <person name="Herman E.K."/>
            <person name="Lin Y.C."/>
            <person name="Napier J."/>
            <person name="Ogata H."/>
            <person name="Sarno A.F."/>
            <person name="Shmutz J."/>
            <person name="Schroeder D."/>
            <person name="de Vargas C."/>
            <person name="Verret F."/>
            <person name="von Dassow P."/>
            <person name="Valentin K."/>
            <person name="Van de Peer Y."/>
            <person name="Wheeler G."/>
            <person name="Dacks J.B."/>
            <person name="Delwiche C.F."/>
            <person name="Dyhrman S.T."/>
            <person name="Glockner G."/>
            <person name="John U."/>
            <person name="Richards T."/>
            <person name="Worden A.Z."/>
            <person name="Zhang X."/>
            <person name="Grigoriev I.V."/>
            <person name="Allen A.E."/>
            <person name="Bidle K."/>
            <person name="Borodovsky M."/>
            <person name="Bowler C."/>
            <person name="Brownlee C."/>
            <person name="Cock J.M."/>
            <person name="Elias M."/>
            <person name="Gladyshev V.N."/>
            <person name="Groth M."/>
            <person name="Guda C."/>
            <person name="Hadaegh A."/>
            <person name="Iglesias-Rodriguez M.D."/>
            <person name="Jenkins J."/>
            <person name="Jones B.M."/>
            <person name="Lawson T."/>
            <person name="Leese F."/>
            <person name="Lindquist E."/>
            <person name="Lobanov A."/>
            <person name="Lomsadze A."/>
            <person name="Malik S.B."/>
            <person name="Marsh M.E."/>
            <person name="Mackinder L."/>
            <person name="Mock T."/>
            <person name="Mueller-Roeber B."/>
            <person name="Pagarete A."/>
            <person name="Parker M."/>
            <person name="Probert I."/>
            <person name="Quesneville H."/>
            <person name="Raines C."/>
            <person name="Rensing S.A."/>
            <person name="Riano-Pachon D.M."/>
            <person name="Richier S."/>
            <person name="Rokitta S."/>
            <person name="Shiraiwa Y."/>
            <person name="Soanes D.M."/>
            <person name="van der Giezen M."/>
            <person name="Wahlund T.M."/>
            <person name="Williams B."/>
            <person name="Wilson W."/>
            <person name="Wolfe G."/>
            <person name="Wurch L.L."/>
        </authorList>
    </citation>
    <scope>NUCLEOTIDE SEQUENCE</scope>
</reference>
<proteinExistence type="predicted"/>
<dbReference type="STRING" id="2903.R1D9G1"/>
<dbReference type="GeneID" id="17251547"/>
<feature type="compositionally biased region" description="Basic and acidic residues" evidence="1">
    <location>
        <begin position="125"/>
        <end position="151"/>
    </location>
</feature>
<dbReference type="Proteomes" id="UP000013827">
    <property type="component" value="Unassembled WGS sequence"/>
</dbReference>
<feature type="compositionally biased region" description="Basic residues" evidence="1">
    <location>
        <begin position="299"/>
        <end position="309"/>
    </location>
</feature>
<accession>A0A0D3I2G9</accession>
<evidence type="ECO:0000256" key="1">
    <source>
        <dbReference type="SAM" id="MobiDB-lite"/>
    </source>
</evidence>
<organism evidence="2 3">
    <name type="scientific">Emiliania huxleyi (strain CCMP1516)</name>
    <dbReference type="NCBI Taxonomy" id="280463"/>
    <lineage>
        <taxon>Eukaryota</taxon>
        <taxon>Haptista</taxon>
        <taxon>Haptophyta</taxon>
        <taxon>Prymnesiophyceae</taxon>
        <taxon>Isochrysidales</taxon>
        <taxon>Noelaerhabdaceae</taxon>
        <taxon>Emiliania</taxon>
    </lineage>
</organism>
<reference evidence="2" key="2">
    <citation type="submission" date="2024-10" db="UniProtKB">
        <authorList>
            <consortium name="EnsemblProtists"/>
        </authorList>
    </citation>
    <scope>IDENTIFICATION</scope>
</reference>
<evidence type="ECO:0000313" key="2">
    <source>
        <dbReference type="EnsemblProtists" id="EOD05454"/>
    </source>
</evidence>
<keyword evidence="3" id="KW-1185">Reference proteome</keyword>